<dbReference type="Pfam" id="PF10377">
    <property type="entry name" value="ATG11"/>
    <property type="match status" value="1"/>
</dbReference>
<dbReference type="Proteomes" id="UP000092444">
    <property type="component" value="Unassembled WGS sequence"/>
</dbReference>
<evidence type="ECO:0000313" key="5">
    <source>
        <dbReference type="EnsemblMetazoa" id="GMOY009998-PA"/>
    </source>
</evidence>
<sequence>MGLYCIFRSTYDQTALSRSKSSTTTTSQKFIVLKSCSKGDLVFVVWSVRHGQFIVVQDSPSLYFVHGDSLPGLNLRLPQPNEATPTIPMPYYAVGRVIEKECCQARKDENRYRVSRGSKFYRIKLAPFRQTTRQERLDSFSCSINRSASHYESHSEVATSTTVAPSSSAVATSTGMGAVCLAAAVSTGIINQDVVDMPSSTGASPATTAATTTQPSSLKYKERALSINSINEEDDEPISMLSDRCRYTSVGEEDETPAAIVAASTSSKQISEEEQPVTTTQPHSVITEQPTASKLIMDLVLASTAMSVTTTTNTTTFTSTTNTINTDTLSSCSDEEDVQPLTQQSETFPIRNLATASSERTDQDMPSILNSMATNTSEDSDEYRSLEPKDETDFPILE</sequence>
<keyword evidence="6" id="KW-1185">Reference proteome</keyword>
<dbReference type="GO" id="GO:0061723">
    <property type="term" value="P:glycophagy"/>
    <property type="evidence" value="ECO:0007669"/>
    <property type="project" value="TreeGrafter"/>
</dbReference>
<accession>A0A1B0G9L1</accession>
<feature type="region of interest" description="Disordered" evidence="3">
    <location>
        <begin position="265"/>
        <end position="284"/>
    </location>
</feature>
<dbReference type="VEuPathDB" id="VectorBase:GMOY009998"/>
<dbReference type="GO" id="GO:0060090">
    <property type="term" value="F:molecular adaptor activity"/>
    <property type="evidence" value="ECO:0007669"/>
    <property type="project" value="TreeGrafter"/>
</dbReference>
<evidence type="ECO:0000256" key="2">
    <source>
        <dbReference type="ARBA" id="ARBA00023054"/>
    </source>
</evidence>
<dbReference type="InterPro" id="IPR019460">
    <property type="entry name" value="Atg11_C"/>
</dbReference>
<dbReference type="GO" id="GO:0000045">
    <property type="term" value="P:autophagosome assembly"/>
    <property type="evidence" value="ECO:0007669"/>
    <property type="project" value="InterPro"/>
</dbReference>
<feature type="region of interest" description="Disordered" evidence="3">
    <location>
        <begin position="355"/>
        <end position="398"/>
    </location>
</feature>
<dbReference type="GO" id="GO:0000422">
    <property type="term" value="P:autophagy of mitochondrion"/>
    <property type="evidence" value="ECO:0007669"/>
    <property type="project" value="TreeGrafter"/>
</dbReference>
<dbReference type="PANTHER" id="PTHR13222:SF1">
    <property type="entry name" value="RB1-INDUCIBLE COILED-COIL PROTEIN 1"/>
    <property type="match status" value="1"/>
</dbReference>
<dbReference type="GO" id="GO:0034517">
    <property type="term" value="P:ribophagy"/>
    <property type="evidence" value="ECO:0007669"/>
    <property type="project" value="TreeGrafter"/>
</dbReference>
<feature type="domain" description="Autophagy-related protein 11 C-terminal" evidence="4">
    <location>
        <begin position="18"/>
        <end position="126"/>
    </location>
</feature>
<keyword evidence="2" id="KW-0175">Coiled coil</keyword>
<feature type="compositionally biased region" description="Polar residues" evidence="3">
    <location>
        <begin position="368"/>
        <end position="377"/>
    </location>
</feature>
<dbReference type="EMBL" id="CCAG010022854">
    <property type="status" value="NOT_ANNOTATED_CDS"/>
    <property type="molecule type" value="Genomic_DNA"/>
</dbReference>
<dbReference type="InterPro" id="IPR040040">
    <property type="entry name" value="ATG11"/>
</dbReference>
<evidence type="ECO:0000259" key="4">
    <source>
        <dbReference type="Pfam" id="PF10377"/>
    </source>
</evidence>
<dbReference type="PANTHER" id="PTHR13222">
    <property type="entry name" value="RB1-INDUCIBLE COILED-COIL"/>
    <property type="match status" value="1"/>
</dbReference>
<dbReference type="AlphaFoldDB" id="A0A1B0G9L1"/>
<evidence type="ECO:0000256" key="3">
    <source>
        <dbReference type="SAM" id="MobiDB-lite"/>
    </source>
</evidence>
<protein>
    <recommendedName>
        <fullName evidence="4">Autophagy-related protein 11 C-terminal domain-containing protein</fullName>
    </recommendedName>
</protein>
<evidence type="ECO:0000256" key="1">
    <source>
        <dbReference type="ARBA" id="ARBA00023006"/>
    </source>
</evidence>
<reference evidence="5" key="1">
    <citation type="submission" date="2020-05" db="UniProtKB">
        <authorList>
            <consortium name="EnsemblMetazoa"/>
        </authorList>
    </citation>
    <scope>IDENTIFICATION</scope>
    <source>
        <strain evidence="5">Yale</strain>
    </source>
</reference>
<dbReference type="GO" id="GO:0034727">
    <property type="term" value="P:piecemeal microautophagy of the nucleus"/>
    <property type="evidence" value="ECO:0007669"/>
    <property type="project" value="TreeGrafter"/>
</dbReference>
<dbReference type="GO" id="GO:1990316">
    <property type="term" value="C:Atg1/ULK1 kinase complex"/>
    <property type="evidence" value="ECO:0007669"/>
    <property type="project" value="TreeGrafter"/>
</dbReference>
<dbReference type="STRING" id="37546.A0A1B0G9L1"/>
<proteinExistence type="predicted"/>
<dbReference type="EnsemblMetazoa" id="GMOY009998-RA">
    <property type="protein sequence ID" value="GMOY009998-PA"/>
    <property type="gene ID" value="GMOY009998"/>
</dbReference>
<keyword evidence="1" id="KW-0072">Autophagy</keyword>
<evidence type="ECO:0000313" key="6">
    <source>
        <dbReference type="Proteomes" id="UP000092444"/>
    </source>
</evidence>
<name>A0A1B0G9L1_GLOMM</name>
<dbReference type="GO" id="GO:0019901">
    <property type="term" value="F:protein kinase binding"/>
    <property type="evidence" value="ECO:0007669"/>
    <property type="project" value="TreeGrafter"/>
</dbReference>
<feature type="compositionally biased region" description="Basic and acidic residues" evidence="3">
    <location>
        <begin position="382"/>
        <end position="392"/>
    </location>
</feature>
<organism evidence="5 6">
    <name type="scientific">Glossina morsitans morsitans</name>
    <name type="common">Savannah tsetse fly</name>
    <dbReference type="NCBI Taxonomy" id="37546"/>
    <lineage>
        <taxon>Eukaryota</taxon>
        <taxon>Metazoa</taxon>
        <taxon>Ecdysozoa</taxon>
        <taxon>Arthropoda</taxon>
        <taxon>Hexapoda</taxon>
        <taxon>Insecta</taxon>
        <taxon>Pterygota</taxon>
        <taxon>Neoptera</taxon>
        <taxon>Endopterygota</taxon>
        <taxon>Diptera</taxon>
        <taxon>Brachycera</taxon>
        <taxon>Muscomorpha</taxon>
        <taxon>Hippoboscoidea</taxon>
        <taxon>Glossinidae</taxon>
        <taxon>Glossina</taxon>
    </lineage>
</organism>
<dbReference type="GO" id="GO:0061709">
    <property type="term" value="P:reticulophagy"/>
    <property type="evidence" value="ECO:0007669"/>
    <property type="project" value="TreeGrafter"/>
</dbReference>
<dbReference type="GO" id="GO:0034045">
    <property type="term" value="C:phagophore assembly site membrane"/>
    <property type="evidence" value="ECO:0007669"/>
    <property type="project" value="TreeGrafter"/>
</dbReference>